<keyword evidence="2" id="KW-1185">Reference proteome</keyword>
<dbReference type="Proteomes" id="UP000500961">
    <property type="component" value="Chromosome"/>
</dbReference>
<organism evidence="1 2">
    <name type="scientific">Tenuifilum thalassicum</name>
    <dbReference type="NCBI Taxonomy" id="2590900"/>
    <lineage>
        <taxon>Bacteria</taxon>
        <taxon>Pseudomonadati</taxon>
        <taxon>Bacteroidota</taxon>
        <taxon>Bacteroidia</taxon>
        <taxon>Bacteroidales</taxon>
        <taxon>Tenuifilaceae</taxon>
        <taxon>Tenuifilum</taxon>
    </lineage>
</organism>
<name>A0A7D3XFL6_9BACT</name>
<dbReference type="EMBL" id="CP041345">
    <property type="protein sequence ID" value="QKG80987.1"/>
    <property type="molecule type" value="Genomic_DNA"/>
</dbReference>
<protein>
    <submittedName>
        <fullName evidence="1">Type IX secretion system membrane protein PorP/SprF</fullName>
    </submittedName>
</protein>
<evidence type="ECO:0000313" key="1">
    <source>
        <dbReference type="EMBL" id="QKG80987.1"/>
    </source>
</evidence>
<reference evidence="1 2" key="1">
    <citation type="submission" date="2019-07" db="EMBL/GenBank/DDBJ databases">
        <title>Thalassofilum flectens gen. nov., sp. nov., a novel moderate thermophilic anaerobe from a shallow sea hot spring in Kunashir Island (Russia), representing a new family in the order Bacteroidales, and proposal of Thalassofilacea fam. nov.</title>
        <authorList>
            <person name="Kochetkova T.V."/>
            <person name="Podosokorskaya O.A."/>
            <person name="Novikov A."/>
            <person name="Elcheninov A.G."/>
            <person name="Toshchakov S.V."/>
            <person name="Kublanov I.V."/>
        </authorList>
    </citation>
    <scope>NUCLEOTIDE SEQUENCE [LARGE SCALE GENOMIC DNA]</scope>
    <source>
        <strain evidence="1 2">38-H</strain>
    </source>
</reference>
<proteinExistence type="predicted"/>
<dbReference type="Pfam" id="PF11751">
    <property type="entry name" value="PorP_SprF"/>
    <property type="match status" value="1"/>
</dbReference>
<dbReference type="AlphaFoldDB" id="A0A7D3XFL6"/>
<dbReference type="NCBIfam" id="TIGR03519">
    <property type="entry name" value="T9SS_PorP_fam"/>
    <property type="match status" value="1"/>
</dbReference>
<accession>A0A7D3XFL6</accession>
<evidence type="ECO:0000313" key="2">
    <source>
        <dbReference type="Proteomes" id="UP000500961"/>
    </source>
</evidence>
<sequence length="298" mass="33723">MVMKKVSIIVAIGVAVLWTASLKAQQEPIFTHYLHNPVSINPAIAGTVRNLNMSLLSRLQWVGLEGAPTTLSYSAHMPWPDKKIGVGLNLMSDNTWPLSNTHFSGSYAYRLRVTDDITLSLGIKGGFTYYHASVTNLNVVNPDDPAFTQNEKRFYPNIGIGAYIYSYQFYAGLSLPRMLQTSFDRKFDKTLKSPLYIIGGYNYELNSDWVLMPSMLAGAMIGVPMTVDLTAQAMYKRRFYFGMHYRFGDAMGIFFDMKLDNDISFGYAFDFSLNKLSRINTGTHELMLSYSFAPKWKF</sequence>
<dbReference type="InterPro" id="IPR019861">
    <property type="entry name" value="PorP/SprF_Bacteroidetes"/>
</dbReference>
<dbReference type="KEGG" id="ttz:FHG85_12180"/>
<gene>
    <name evidence="1" type="ORF">FHG85_12180</name>
</gene>